<comment type="caution">
    <text evidence="2">The sequence shown here is derived from an EMBL/GenBank/DDBJ whole genome shotgun (WGS) entry which is preliminary data.</text>
</comment>
<dbReference type="SUPFAM" id="SSF63825">
    <property type="entry name" value="YWTD domain"/>
    <property type="match status" value="1"/>
</dbReference>
<evidence type="ECO:0000256" key="1">
    <source>
        <dbReference type="SAM" id="SignalP"/>
    </source>
</evidence>
<dbReference type="PROSITE" id="PS51318">
    <property type="entry name" value="TAT"/>
    <property type="match status" value="1"/>
</dbReference>
<gene>
    <name evidence="2" type="ORF">SM436_04565</name>
</gene>
<proteinExistence type="predicted"/>
<evidence type="ECO:0000313" key="2">
    <source>
        <dbReference type="EMBL" id="MFA1552963.1"/>
    </source>
</evidence>
<dbReference type="RefSeq" id="WP_371939272.1">
    <property type="nucleotide sequence ID" value="NZ_JAXCEH010000002.1"/>
</dbReference>
<protein>
    <recommendedName>
        <fullName evidence="4">Secreted protein</fullName>
    </recommendedName>
</protein>
<feature type="signal peptide" evidence="1">
    <location>
        <begin position="1"/>
        <end position="32"/>
    </location>
</feature>
<dbReference type="EMBL" id="JAXCEH010000002">
    <property type="protein sequence ID" value="MFA1552963.1"/>
    <property type="molecule type" value="Genomic_DNA"/>
</dbReference>
<dbReference type="InterPro" id="IPR006311">
    <property type="entry name" value="TAT_signal"/>
</dbReference>
<organism evidence="2 3">
    <name type="scientific">Actinomadura chokoriensis</name>
    <dbReference type="NCBI Taxonomy" id="454156"/>
    <lineage>
        <taxon>Bacteria</taxon>
        <taxon>Bacillati</taxon>
        <taxon>Actinomycetota</taxon>
        <taxon>Actinomycetes</taxon>
        <taxon>Streptosporangiales</taxon>
        <taxon>Thermomonosporaceae</taxon>
        <taxon>Actinomadura</taxon>
    </lineage>
</organism>
<keyword evidence="3" id="KW-1185">Reference proteome</keyword>
<accession>A0ABV4QSC8</accession>
<evidence type="ECO:0000313" key="3">
    <source>
        <dbReference type="Proteomes" id="UP001569904"/>
    </source>
</evidence>
<dbReference type="Proteomes" id="UP001569904">
    <property type="component" value="Unassembled WGS sequence"/>
</dbReference>
<feature type="chain" id="PRO_5045808215" description="Secreted protein" evidence="1">
    <location>
        <begin position="33"/>
        <end position="408"/>
    </location>
</feature>
<sequence>MMIKRRSLLKGMIVAPAAFAMGGALDATSALAAPSPLPGPSLLDVTYPPKDDFGLVPMDKALNSDTRWADLITALKRTLPNSSVDTVLDSANRFGTDGDLPDTPPRVDHWFWQSGDRNDDYWYPQGLTTSADHLAEGTYNGREVQLLSWYSKHEKNKGVRISFVDMSDPSAPAYRHVLLVEPTGSTLTPNFTEVKIHAGGIMWYGDLLYVVDTNNGLRIFDLNDLLKVTTGDQDAIGRQSDGTFQAHDYAYVLPQSSAYNSVVHDQAAIAYSWISLDRTSTPDSIVIGEFRETEDSESRLFKWDLDYQTRRLKESNGVAHPSFAAIVDIDRMQGGTCINDKFYVVRSNTDNQDGNLLTWEPGSYVEYPMNLPPYPEDVSYDPNKDWLWCNTETNDARQVFALKVSQIG</sequence>
<reference evidence="2 3" key="1">
    <citation type="submission" date="2023-11" db="EMBL/GenBank/DDBJ databases">
        <title>Actinomadura monticuli sp. nov., isolated from volcanic ash.</title>
        <authorList>
            <person name="Lee S.D."/>
            <person name="Yang H."/>
            <person name="Kim I.S."/>
        </authorList>
    </citation>
    <scope>NUCLEOTIDE SEQUENCE [LARGE SCALE GENOMIC DNA]</scope>
    <source>
        <strain evidence="2 3">DSM 45346</strain>
    </source>
</reference>
<evidence type="ECO:0008006" key="4">
    <source>
        <dbReference type="Google" id="ProtNLM"/>
    </source>
</evidence>
<keyword evidence="1" id="KW-0732">Signal</keyword>
<name>A0ABV4QSC8_9ACTN</name>